<feature type="transmembrane region" description="Helical" evidence="2">
    <location>
        <begin position="200"/>
        <end position="225"/>
    </location>
</feature>
<feature type="transmembrane region" description="Helical" evidence="2">
    <location>
        <begin position="24"/>
        <end position="44"/>
    </location>
</feature>
<dbReference type="RefSeq" id="WP_013016849.1">
    <property type="nucleotide sequence ID" value="NC_013947.1"/>
</dbReference>
<evidence type="ECO:0008006" key="5">
    <source>
        <dbReference type="Google" id="ProtNLM"/>
    </source>
</evidence>
<organism evidence="3 4">
    <name type="scientific">Stackebrandtia nassauensis (strain DSM 44728 / CIP 108903 / NRRL B-16338 / NBRC 102104 / LLR-40K-21)</name>
    <dbReference type="NCBI Taxonomy" id="446470"/>
    <lineage>
        <taxon>Bacteria</taxon>
        <taxon>Bacillati</taxon>
        <taxon>Actinomycetota</taxon>
        <taxon>Actinomycetes</taxon>
        <taxon>Glycomycetales</taxon>
        <taxon>Glycomycetaceae</taxon>
        <taxon>Stackebrandtia</taxon>
    </lineage>
</organism>
<evidence type="ECO:0000256" key="2">
    <source>
        <dbReference type="SAM" id="Phobius"/>
    </source>
</evidence>
<accession>D3PWC1</accession>
<dbReference type="eggNOG" id="COG5395">
    <property type="taxonomic scope" value="Bacteria"/>
</dbReference>
<evidence type="ECO:0000256" key="1">
    <source>
        <dbReference type="SAM" id="MobiDB-lite"/>
    </source>
</evidence>
<name>D3PWC1_STANL</name>
<evidence type="ECO:0000313" key="4">
    <source>
        <dbReference type="Proteomes" id="UP000000844"/>
    </source>
</evidence>
<sequence length="308" mass="34348">MTTTTNTPAAVAKPPRIRWWKRPWVVPLFFIATVFLAFSVPRYLTFDPANSFIDIPDWFPPYYALLVTHVVFAAVAMVTCCMQIWPWLRARKPKWHRISGRVYVFVGVLPAGLSALVIGAITPFGPVAAASSLIMAPLWLVFTFTGYRMARQRRFVEHRRWMIRSFALTMSIVLNRFLGAAATITLLRYKDSDFHGDDKIVTYLAAGMTTWLGWTICLLIAEWWLERGTAAQRRARKAKRANQTQPPRHQATRPAAEPQPGPAPTAPLTEAPPRVPPPQAAPLPPAAEPPRVPPPPAAPAPYGSGPTR</sequence>
<dbReference type="Pfam" id="PF10067">
    <property type="entry name" value="DUF2306"/>
    <property type="match status" value="1"/>
</dbReference>
<dbReference type="InterPro" id="IPR018750">
    <property type="entry name" value="DUF2306_membrane"/>
</dbReference>
<protein>
    <recommendedName>
        <fullName evidence="5">DUF2306 domain-containing protein</fullName>
    </recommendedName>
</protein>
<dbReference type="HOGENOM" id="CLU_078522_1_0_11"/>
<dbReference type="STRING" id="446470.Snas_1575"/>
<reference evidence="3 4" key="1">
    <citation type="journal article" date="2009" name="Stand. Genomic Sci.">
        <title>Complete genome sequence of Stackebrandtia nassauensis type strain (LLR-40K-21).</title>
        <authorList>
            <person name="Munk C."/>
            <person name="Lapidus A."/>
            <person name="Copeland A."/>
            <person name="Jando M."/>
            <person name="Mayilraj S."/>
            <person name="Glavina Del Rio T."/>
            <person name="Nolan M."/>
            <person name="Chen F."/>
            <person name="Lucas S."/>
            <person name="Tice H."/>
            <person name="Cheng J.F."/>
            <person name="Han C."/>
            <person name="Detter J.C."/>
            <person name="Bruce D."/>
            <person name="Goodwin L."/>
            <person name="Chain P."/>
            <person name="Pitluck S."/>
            <person name="Goker M."/>
            <person name="Ovchinikova G."/>
            <person name="Pati A."/>
            <person name="Ivanova N."/>
            <person name="Mavromatis K."/>
            <person name="Chen A."/>
            <person name="Palaniappan K."/>
            <person name="Land M."/>
            <person name="Hauser L."/>
            <person name="Chang Y.J."/>
            <person name="Jeffries C.D."/>
            <person name="Bristow J."/>
            <person name="Eisen J.A."/>
            <person name="Markowitz V."/>
            <person name="Hugenholtz P."/>
            <person name="Kyrpides N.C."/>
            <person name="Klenk H.P."/>
        </authorList>
    </citation>
    <scope>NUCLEOTIDE SEQUENCE [LARGE SCALE GENOMIC DNA]</scope>
    <source>
        <strain evidence="4">DSM 44728 / CIP 108903 / NRRL B-16338 / NBRC 102104 / LLR-40K-21</strain>
    </source>
</reference>
<feature type="compositionally biased region" description="Pro residues" evidence="1">
    <location>
        <begin position="273"/>
        <end position="299"/>
    </location>
</feature>
<dbReference type="AlphaFoldDB" id="D3PWC1"/>
<feature type="region of interest" description="Disordered" evidence="1">
    <location>
        <begin position="234"/>
        <end position="308"/>
    </location>
</feature>
<dbReference type="OrthoDB" id="4698148at2"/>
<gene>
    <name evidence="3" type="ordered locus">Snas_1575</name>
</gene>
<dbReference type="EMBL" id="CP001778">
    <property type="protein sequence ID" value="ADD41278.1"/>
    <property type="molecule type" value="Genomic_DNA"/>
</dbReference>
<feature type="transmembrane region" description="Helical" evidence="2">
    <location>
        <begin position="64"/>
        <end position="88"/>
    </location>
</feature>
<proteinExistence type="predicted"/>
<feature type="transmembrane region" description="Helical" evidence="2">
    <location>
        <begin position="166"/>
        <end position="188"/>
    </location>
</feature>
<feature type="transmembrane region" description="Helical" evidence="2">
    <location>
        <begin position="100"/>
        <end position="121"/>
    </location>
</feature>
<keyword evidence="2" id="KW-1133">Transmembrane helix</keyword>
<feature type="transmembrane region" description="Helical" evidence="2">
    <location>
        <begin position="127"/>
        <end position="145"/>
    </location>
</feature>
<evidence type="ECO:0000313" key="3">
    <source>
        <dbReference type="EMBL" id="ADD41278.1"/>
    </source>
</evidence>
<keyword evidence="2" id="KW-0472">Membrane</keyword>
<dbReference type="Proteomes" id="UP000000844">
    <property type="component" value="Chromosome"/>
</dbReference>
<dbReference type="KEGG" id="sna:Snas_1575"/>
<keyword evidence="4" id="KW-1185">Reference proteome</keyword>
<keyword evidence="2" id="KW-0812">Transmembrane</keyword>